<evidence type="ECO:0000313" key="1">
    <source>
        <dbReference type="EMBL" id="GAH64137.1"/>
    </source>
</evidence>
<dbReference type="InterPro" id="IPR036291">
    <property type="entry name" value="NAD(P)-bd_dom_sf"/>
</dbReference>
<protein>
    <recommendedName>
        <fullName evidence="2">Alcohol dehydrogenase-like C-terminal domain-containing protein</fullName>
    </recommendedName>
</protein>
<feature type="non-terminal residue" evidence="1">
    <location>
        <position position="1"/>
    </location>
</feature>
<dbReference type="EMBL" id="BARU01026554">
    <property type="protein sequence ID" value="GAH64137.1"/>
    <property type="molecule type" value="Genomic_DNA"/>
</dbReference>
<dbReference type="SUPFAM" id="SSF51735">
    <property type="entry name" value="NAD(P)-binding Rossmann-fold domains"/>
    <property type="match status" value="1"/>
</dbReference>
<reference evidence="1" key="1">
    <citation type="journal article" date="2014" name="Front. Microbiol.">
        <title>High frequency of phylogenetically diverse reductive dehalogenase-homologous genes in deep subseafloor sedimentary metagenomes.</title>
        <authorList>
            <person name="Kawai M."/>
            <person name="Futagami T."/>
            <person name="Toyoda A."/>
            <person name="Takaki Y."/>
            <person name="Nishi S."/>
            <person name="Hori S."/>
            <person name="Arai W."/>
            <person name="Tsubouchi T."/>
            <person name="Morono Y."/>
            <person name="Uchiyama I."/>
            <person name="Ito T."/>
            <person name="Fujiyama A."/>
            <person name="Inagaki F."/>
            <person name="Takami H."/>
        </authorList>
    </citation>
    <scope>NUCLEOTIDE SEQUENCE</scope>
    <source>
        <strain evidence="1">Expedition CK06-06</strain>
    </source>
</reference>
<name>X1H401_9ZZZZ</name>
<gene>
    <name evidence="1" type="ORF">S03H2_42638</name>
</gene>
<organism evidence="1">
    <name type="scientific">marine sediment metagenome</name>
    <dbReference type="NCBI Taxonomy" id="412755"/>
    <lineage>
        <taxon>unclassified sequences</taxon>
        <taxon>metagenomes</taxon>
        <taxon>ecological metagenomes</taxon>
    </lineage>
</organism>
<comment type="caution">
    <text evidence="1">The sequence shown here is derived from an EMBL/GenBank/DDBJ whole genome shotgun (WGS) entry which is preliminary data.</text>
</comment>
<dbReference type="AlphaFoldDB" id="X1H401"/>
<dbReference type="Gene3D" id="3.40.50.720">
    <property type="entry name" value="NAD(P)-binding Rossmann-like Domain"/>
    <property type="match status" value="1"/>
</dbReference>
<sequence length="31" mass="2992">IPGDTVLVVGPGPIGLMSVQLCKALGAGKLS</sequence>
<proteinExistence type="predicted"/>
<evidence type="ECO:0008006" key="2">
    <source>
        <dbReference type="Google" id="ProtNLM"/>
    </source>
</evidence>
<accession>X1H401</accession>